<keyword evidence="5" id="KW-0479">Metal-binding</keyword>
<protein>
    <recommendedName>
        <fullName evidence="2 5">Peptide-methionine (R)-S-oxide reductase</fullName>
        <ecNumber evidence="2 5">1.8.4.12</ecNumber>
    </recommendedName>
</protein>
<dbReference type="OrthoDB" id="44061at2759"/>
<feature type="non-terminal residue" evidence="7">
    <location>
        <position position="120"/>
    </location>
</feature>
<evidence type="ECO:0000259" key="6">
    <source>
        <dbReference type="PROSITE" id="PS51790"/>
    </source>
</evidence>
<evidence type="ECO:0000256" key="4">
    <source>
        <dbReference type="ARBA" id="ARBA00048488"/>
    </source>
</evidence>
<dbReference type="AlphaFoldDB" id="G0QVX2"/>
<dbReference type="STRING" id="857967.G0QVX2"/>
<dbReference type="GO" id="GO:0005737">
    <property type="term" value="C:cytoplasm"/>
    <property type="evidence" value="ECO:0007669"/>
    <property type="project" value="TreeGrafter"/>
</dbReference>
<dbReference type="InterPro" id="IPR002579">
    <property type="entry name" value="Met_Sox_Rdtase_MsrB_dom"/>
</dbReference>
<dbReference type="PANTHER" id="PTHR10173">
    <property type="entry name" value="METHIONINE SULFOXIDE REDUCTASE"/>
    <property type="match status" value="1"/>
</dbReference>
<evidence type="ECO:0000256" key="1">
    <source>
        <dbReference type="ARBA" id="ARBA00007174"/>
    </source>
</evidence>
<dbReference type="GO" id="GO:0006979">
    <property type="term" value="P:response to oxidative stress"/>
    <property type="evidence" value="ECO:0007669"/>
    <property type="project" value="InterPro"/>
</dbReference>
<gene>
    <name evidence="7" type="ORF">IMG5_127410</name>
</gene>
<evidence type="ECO:0000256" key="2">
    <source>
        <dbReference type="ARBA" id="ARBA00012499"/>
    </source>
</evidence>
<comment type="similarity">
    <text evidence="1 5">Belongs to the MsrB Met sulfoxide reductase family.</text>
</comment>
<evidence type="ECO:0000313" key="8">
    <source>
        <dbReference type="Proteomes" id="UP000008983"/>
    </source>
</evidence>
<dbReference type="Pfam" id="PF01641">
    <property type="entry name" value="SelR"/>
    <property type="match status" value="1"/>
</dbReference>
<sequence length="120" mass="13741">MDNQFPFKVDKNELKNRLSKIQFDVTQNAATEQPFTGIYDKHFNPGQYNCVVCNIKLFNYQTKYDSGSGWPAFSQGVEENILEKIDKSHGMVRKEVLCKNCGAHLGHVFDDGSTNTQLRY</sequence>
<dbReference type="GO" id="GO:0046872">
    <property type="term" value="F:metal ion binding"/>
    <property type="evidence" value="ECO:0007669"/>
    <property type="project" value="UniProtKB-KW"/>
</dbReference>
<dbReference type="NCBIfam" id="TIGR00357">
    <property type="entry name" value="peptide-methionine (R)-S-oxide reductase MsrB"/>
    <property type="match status" value="1"/>
</dbReference>
<accession>G0QVX2</accession>
<dbReference type="GeneID" id="14906753"/>
<dbReference type="PROSITE" id="PS51790">
    <property type="entry name" value="MSRB"/>
    <property type="match status" value="1"/>
</dbReference>
<dbReference type="EC" id="1.8.4.12" evidence="2 5"/>
<dbReference type="eggNOG" id="KOG0856">
    <property type="taxonomic scope" value="Eukaryota"/>
</dbReference>
<reference evidence="7 8" key="1">
    <citation type="submission" date="2011-07" db="EMBL/GenBank/DDBJ databases">
        <authorList>
            <person name="Coyne R."/>
            <person name="Brami D."/>
            <person name="Johnson J."/>
            <person name="Hostetler J."/>
            <person name="Hannick L."/>
            <person name="Clark T."/>
            <person name="Cassidy-Hanley D."/>
            <person name="Inman J."/>
        </authorList>
    </citation>
    <scope>NUCLEOTIDE SEQUENCE [LARGE SCALE GENOMIC DNA]</scope>
    <source>
        <strain evidence="7 8">G5</strain>
    </source>
</reference>
<organism evidence="7 8">
    <name type="scientific">Ichthyophthirius multifiliis</name>
    <name type="common">White spot disease agent</name>
    <name type="synonym">Ich</name>
    <dbReference type="NCBI Taxonomy" id="5932"/>
    <lineage>
        <taxon>Eukaryota</taxon>
        <taxon>Sar</taxon>
        <taxon>Alveolata</taxon>
        <taxon>Ciliophora</taxon>
        <taxon>Intramacronucleata</taxon>
        <taxon>Oligohymenophorea</taxon>
        <taxon>Hymenostomatida</taxon>
        <taxon>Ophryoglenina</taxon>
        <taxon>Ichthyophthirius</taxon>
    </lineage>
</organism>
<feature type="domain" description="MsrB" evidence="6">
    <location>
        <begin position="11"/>
        <end position="120"/>
    </location>
</feature>
<dbReference type="InterPro" id="IPR011057">
    <property type="entry name" value="Mss4-like_sf"/>
</dbReference>
<dbReference type="GO" id="GO:0033743">
    <property type="term" value="F:peptide-methionine (R)-S-oxide reductase activity"/>
    <property type="evidence" value="ECO:0007669"/>
    <property type="project" value="UniProtKB-EC"/>
</dbReference>
<dbReference type="GO" id="GO:0030091">
    <property type="term" value="P:protein repair"/>
    <property type="evidence" value="ECO:0007669"/>
    <property type="project" value="InterPro"/>
</dbReference>
<keyword evidence="8" id="KW-1185">Reference proteome</keyword>
<dbReference type="Proteomes" id="UP000008983">
    <property type="component" value="Unassembled WGS sequence"/>
</dbReference>
<comment type="cofactor">
    <cofactor evidence="5">
        <name>Zn(2+)</name>
        <dbReference type="ChEBI" id="CHEBI:29105"/>
    </cofactor>
    <text evidence="5">Binds 1 zinc ion per subunit.</text>
</comment>
<dbReference type="SUPFAM" id="SSF51316">
    <property type="entry name" value="Mss4-like"/>
    <property type="match status" value="1"/>
</dbReference>
<evidence type="ECO:0000313" key="7">
    <source>
        <dbReference type="EMBL" id="EGR30637.1"/>
    </source>
</evidence>
<dbReference type="InParanoid" id="G0QVX2"/>
<dbReference type="RefSeq" id="XP_004032224.1">
    <property type="nucleotide sequence ID" value="XM_004032176.1"/>
</dbReference>
<keyword evidence="3 5" id="KW-0560">Oxidoreductase</keyword>
<dbReference type="EMBL" id="GL983967">
    <property type="protein sequence ID" value="EGR30637.1"/>
    <property type="molecule type" value="Genomic_DNA"/>
</dbReference>
<dbReference type="InterPro" id="IPR028427">
    <property type="entry name" value="Met_Sox_Rdtase_MsrB"/>
</dbReference>
<dbReference type="PANTHER" id="PTHR10173:SF52">
    <property type="entry name" value="METHIONINE-R-SULFOXIDE REDUCTASE B1"/>
    <property type="match status" value="1"/>
</dbReference>
<evidence type="ECO:0000256" key="3">
    <source>
        <dbReference type="ARBA" id="ARBA00023002"/>
    </source>
</evidence>
<dbReference type="OMA" id="DEQWRAE"/>
<keyword evidence="5" id="KW-0862">Zinc</keyword>
<name>G0QVX2_ICHMU</name>
<dbReference type="Gene3D" id="2.170.150.20">
    <property type="entry name" value="Peptide methionine sulfoxide reductase"/>
    <property type="match status" value="1"/>
</dbReference>
<evidence type="ECO:0000256" key="5">
    <source>
        <dbReference type="RuleBase" id="RU365044"/>
    </source>
</evidence>
<proteinExistence type="inferred from homology"/>
<comment type="catalytic activity">
    <reaction evidence="4 5">
        <text>L-methionyl-[protein] + [thioredoxin]-disulfide + H2O = L-methionyl-(R)-S-oxide-[protein] + [thioredoxin]-dithiol</text>
        <dbReference type="Rhea" id="RHEA:24164"/>
        <dbReference type="Rhea" id="RHEA-COMP:10698"/>
        <dbReference type="Rhea" id="RHEA-COMP:10700"/>
        <dbReference type="Rhea" id="RHEA-COMP:12313"/>
        <dbReference type="Rhea" id="RHEA-COMP:12314"/>
        <dbReference type="ChEBI" id="CHEBI:15377"/>
        <dbReference type="ChEBI" id="CHEBI:16044"/>
        <dbReference type="ChEBI" id="CHEBI:29950"/>
        <dbReference type="ChEBI" id="CHEBI:45764"/>
        <dbReference type="ChEBI" id="CHEBI:50058"/>
        <dbReference type="EC" id="1.8.4.12"/>
    </reaction>
</comment>